<organism evidence="4 5">
    <name type="scientific">Tilletia horrida</name>
    <dbReference type="NCBI Taxonomy" id="155126"/>
    <lineage>
        <taxon>Eukaryota</taxon>
        <taxon>Fungi</taxon>
        <taxon>Dikarya</taxon>
        <taxon>Basidiomycota</taxon>
        <taxon>Ustilaginomycotina</taxon>
        <taxon>Exobasidiomycetes</taxon>
        <taxon>Tilletiales</taxon>
        <taxon>Tilletiaceae</taxon>
        <taxon>Tilletia</taxon>
    </lineage>
</organism>
<protein>
    <submittedName>
        <fullName evidence="4">Uncharacterized protein</fullName>
    </submittedName>
</protein>
<feature type="compositionally biased region" description="Low complexity" evidence="2">
    <location>
        <begin position="1179"/>
        <end position="1196"/>
    </location>
</feature>
<comment type="caution">
    <text evidence="4">The sequence shown here is derived from an EMBL/GenBank/DDBJ whole genome shotgun (WGS) entry which is preliminary data.</text>
</comment>
<dbReference type="InterPro" id="IPR010905">
    <property type="entry name" value="Glyco_hydro_88"/>
</dbReference>
<dbReference type="Proteomes" id="UP001176521">
    <property type="component" value="Unassembled WGS sequence"/>
</dbReference>
<feature type="chain" id="PRO_5042994993" evidence="3">
    <location>
        <begin position="19"/>
        <end position="1307"/>
    </location>
</feature>
<feature type="compositionally biased region" description="Low complexity" evidence="2">
    <location>
        <begin position="1125"/>
        <end position="1138"/>
    </location>
</feature>
<reference evidence="4" key="1">
    <citation type="journal article" date="2023" name="PhytoFront">
        <title>Draft Genome Resources of Seven Strains of Tilletia horrida, Causal Agent of Kernel Smut of Rice.</title>
        <authorList>
            <person name="Khanal S."/>
            <person name="Antony Babu S."/>
            <person name="Zhou X.G."/>
        </authorList>
    </citation>
    <scope>NUCLEOTIDE SEQUENCE</scope>
    <source>
        <strain evidence="4">TX3</strain>
    </source>
</reference>
<proteinExistence type="predicted"/>
<dbReference type="PANTHER" id="PTHR41814">
    <property type="entry name" value="EXPRESSED PROTEIN"/>
    <property type="match status" value="1"/>
</dbReference>
<feature type="region of interest" description="Disordered" evidence="2">
    <location>
        <begin position="24"/>
        <end position="46"/>
    </location>
</feature>
<feature type="compositionally biased region" description="Low complexity" evidence="2">
    <location>
        <begin position="773"/>
        <end position="790"/>
    </location>
</feature>
<name>A0AAN6JKZ0_9BASI</name>
<feature type="compositionally biased region" description="Basic residues" evidence="2">
    <location>
        <begin position="942"/>
        <end position="955"/>
    </location>
</feature>
<dbReference type="EMBL" id="JAPDMQ010000115">
    <property type="protein sequence ID" value="KAK0534506.1"/>
    <property type="molecule type" value="Genomic_DNA"/>
</dbReference>
<feature type="compositionally biased region" description="Low complexity" evidence="2">
    <location>
        <begin position="1156"/>
        <end position="1171"/>
    </location>
</feature>
<keyword evidence="5" id="KW-1185">Reference proteome</keyword>
<feature type="compositionally biased region" description="Low complexity" evidence="2">
    <location>
        <begin position="584"/>
        <end position="599"/>
    </location>
</feature>
<feature type="compositionally biased region" description="Polar residues" evidence="2">
    <location>
        <begin position="531"/>
        <end position="553"/>
    </location>
</feature>
<feature type="compositionally biased region" description="Gly residues" evidence="2">
    <location>
        <begin position="1288"/>
        <end position="1307"/>
    </location>
</feature>
<feature type="compositionally biased region" description="Polar residues" evidence="2">
    <location>
        <begin position="461"/>
        <end position="470"/>
    </location>
</feature>
<evidence type="ECO:0000313" key="4">
    <source>
        <dbReference type="EMBL" id="KAK0534506.1"/>
    </source>
</evidence>
<keyword evidence="1" id="KW-0378">Hydrolase</keyword>
<dbReference type="GO" id="GO:0016787">
    <property type="term" value="F:hydrolase activity"/>
    <property type="evidence" value="ECO:0007669"/>
    <property type="project" value="UniProtKB-KW"/>
</dbReference>
<dbReference type="InterPro" id="IPR012341">
    <property type="entry name" value="6hp_glycosidase-like_sf"/>
</dbReference>
<feature type="compositionally biased region" description="Low complexity" evidence="2">
    <location>
        <begin position="843"/>
        <end position="862"/>
    </location>
</feature>
<evidence type="ECO:0000256" key="1">
    <source>
        <dbReference type="ARBA" id="ARBA00022801"/>
    </source>
</evidence>
<feature type="compositionally biased region" description="Low complexity" evidence="2">
    <location>
        <begin position="973"/>
        <end position="982"/>
    </location>
</feature>
<feature type="compositionally biased region" description="Polar residues" evidence="2">
    <location>
        <begin position="871"/>
        <end position="886"/>
    </location>
</feature>
<feature type="compositionally biased region" description="Low complexity" evidence="2">
    <location>
        <begin position="721"/>
        <end position="752"/>
    </location>
</feature>
<sequence length="1307" mass="133281">MPMLLLMLASSLIASALAAAPPPPPALLSRRSDANDDDSNTNYTPNITMLNTVTDTIASSQRASWEQGTAAAAFLELWDAQWSVWAGTRNGPPYRPDHLDPAQARNEYPAKVLSIGLRSIAAQDGIGRLSSRVTGDESTASGSALDSASSGESVLIGAFVEGDIRPDFSTNTRGTWISAAARQLAFILNTVPRASNGAISHRFPDVQIWSDGVYMGPPFYAQYGLMTRNQTLLQLAYDQCRLYRDILRITQGTSTGLWAHIWAATTTATTNTTAGASAGTNATGPAFRWIDSNSWVTGNGWASAGMLRVAASIAQSPFASSMSSQVSDLTAWTREILDAAFPLADPATGLFHNYANDTSQFLDSAGSSLLAYSAFRLASMGVFDAQESARLVTPAERIYAAVQSGVGPLGDMTDGLDVVNVLSFNADSAHSSTESLSFLLLLSAARRDYAAGNVTGVLGPGTSNSGSHGQLNALGSAGSGGTSGSASSSSSSPIGAIVGGVLGGLVAGILATLLALYCLRRRQHRSGGHSEWNQSHSGIFPSQRSTSSHTAFDNNEKTPTGTGPDGRRGSNLPPLVIGYNTKHAASSSEDATADDPATAVEMDPDSEKYTHWKTGSSPSPDLRRGVSFKEGTNKSRSGSQRHHARKNTASSIGSVFGGGAGPLSRANSMLRRGGSERRRQAIRAQDEAEFDEDEVTVHGHGLGLSPELVDSGGDTQTRAPQQQQQQQQREADAQLGAGAAAAAAGAGLALAASRNHQNQTQTAAPIRRSVELAAPRSGSRAGAGSKSGAGTPMDRAPSSDSNSNSNSGSGGVNAHARTQSNSKPRKPVMRVAPPSSTQRQYMSASSDAEDSAAAPTPGAASGYHTPAGGVTSESLALSSGVPTPSSAPHRDGTAEAHRPTMDYFATPGAADPNRAPSTSSRGGGGDASGPVAVPPAPARPERHSRKPSSRAKALRSNRAQILDGTASTDVSIPAPAAPTSSSGPGGRMHRRSPSSGSMLSDSERAMRADEGAALKSRGRHHRHLSNASGSGSGSHVYQLPSSSAAATPTGSGAEETPVPALPAPAAAMLSRTGSQDRHQQQALHQRSVRGEDARALRTYLAAAEEEKARALAWMQQQAALSGEGRSASRSATPSRANSGANREAGSASARSHAVPSAHTGAGAGAGATSHSTRSRSAERPPASAAGAGGTAMQRTGSGSGSGSGSDSRAAPAPAPTSGGRSIRLVNKGANPAPPSSAQNGFSSVSDVLAAGIQYPNPATASSGGHAIADRGVRTASTRTAGRRVPSASGGGGGGGAGAGVGGRGTPF</sequence>
<gene>
    <name evidence="4" type="ORF">OC842_002624</name>
</gene>
<feature type="compositionally biased region" description="Low complexity" evidence="2">
    <location>
        <begin position="1040"/>
        <end position="1053"/>
    </location>
</feature>
<feature type="compositionally biased region" description="Basic and acidic residues" evidence="2">
    <location>
        <begin position="1001"/>
        <end position="1012"/>
    </location>
</feature>
<dbReference type="Gene3D" id="1.50.10.10">
    <property type="match status" value="1"/>
</dbReference>
<dbReference type="InterPro" id="IPR008928">
    <property type="entry name" value="6-hairpin_glycosidase_sf"/>
</dbReference>
<evidence type="ECO:0000256" key="3">
    <source>
        <dbReference type="SAM" id="SignalP"/>
    </source>
</evidence>
<dbReference type="SUPFAM" id="SSF48208">
    <property type="entry name" value="Six-hairpin glycosidases"/>
    <property type="match status" value="1"/>
</dbReference>
<feature type="compositionally biased region" description="Low complexity" evidence="2">
    <location>
        <begin position="1204"/>
        <end position="1221"/>
    </location>
</feature>
<evidence type="ECO:0000313" key="5">
    <source>
        <dbReference type="Proteomes" id="UP001176521"/>
    </source>
</evidence>
<feature type="region of interest" description="Disordered" evidence="2">
    <location>
        <begin position="461"/>
        <end position="490"/>
    </location>
</feature>
<feature type="compositionally biased region" description="Polar residues" evidence="2">
    <location>
        <begin position="754"/>
        <end position="763"/>
    </location>
</feature>
<feature type="compositionally biased region" description="Low complexity" evidence="2">
    <location>
        <begin position="798"/>
        <end position="807"/>
    </location>
</feature>
<feature type="region of interest" description="Disordered" evidence="2">
    <location>
        <begin position="1107"/>
        <end position="1240"/>
    </location>
</feature>
<feature type="compositionally biased region" description="Polar residues" evidence="2">
    <location>
        <begin position="1025"/>
        <end position="1035"/>
    </location>
</feature>
<feature type="region of interest" description="Disordered" evidence="2">
    <location>
        <begin position="1273"/>
        <end position="1307"/>
    </location>
</feature>
<dbReference type="Pfam" id="PF07470">
    <property type="entry name" value="Glyco_hydro_88"/>
    <property type="match status" value="1"/>
</dbReference>
<feature type="compositionally biased region" description="Basic and acidic residues" evidence="2">
    <location>
        <begin position="888"/>
        <end position="900"/>
    </location>
</feature>
<evidence type="ECO:0000256" key="2">
    <source>
        <dbReference type="SAM" id="MobiDB-lite"/>
    </source>
</evidence>
<accession>A0AAN6JKZ0</accession>
<feature type="region of interest" description="Disordered" evidence="2">
    <location>
        <begin position="527"/>
        <end position="1092"/>
    </location>
</feature>
<dbReference type="GO" id="GO:0005975">
    <property type="term" value="P:carbohydrate metabolic process"/>
    <property type="evidence" value="ECO:0007669"/>
    <property type="project" value="InterPro"/>
</dbReference>
<keyword evidence="3" id="KW-0732">Signal</keyword>
<dbReference type="PANTHER" id="PTHR41814:SF1">
    <property type="entry name" value="CELLULASE"/>
    <property type="match status" value="1"/>
</dbReference>
<feature type="signal peptide" evidence="3">
    <location>
        <begin position="1"/>
        <end position="18"/>
    </location>
</feature>